<name>A0ABS3Z3T2_9BACT</name>
<dbReference type="PANTHER" id="PTHR43818">
    <property type="entry name" value="BCDNA.GH03377"/>
    <property type="match status" value="1"/>
</dbReference>
<feature type="domain" description="Gfo/Idh/MocA-like oxidoreductase C-terminal" evidence="2">
    <location>
        <begin position="225"/>
        <end position="416"/>
    </location>
</feature>
<dbReference type="RefSeq" id="WP_209143783.1">
    <property type="nucleotide sequence ID" value="NZ_JAGHKO010000017.1"/>
</dbReference>
<dbReference type="SUPFAM" id="SSF51735">
    <property type="entry name" value="NAD(P)-binding Rossmann-fold domains"/>
    <property type="match status" value="1"/>
</dbReference>
<dbReference type="Pfam" id="PF01408">
    <property type="entry name" value="GFO_IDH_MocA"/>
    <property type="match status" value="1"/>
</dbReference>
<comment type="caution">
    <text evidence="3">The sequence shown here is derived from an EMBL/GenBank/DDBJ whole genome shotgun (WGS) entry which is preliminary data.</text>
</comment>
<dbReference type="Gene3D" id="3.40.50.720">
    <property type="entry name" value="NAD(P)-binding Rossmann-like Domain"/>
    <property type="match status" value="1"/>
</dbReference>
<feature type="domain" description="Gfo/Idh/MocA-like oxidoreductase N-terminal" evidence="1">
    <location>
        <begin position="48"/>
        <end position="170"/>
    </location>
</feature>
<dbReference type="SUPFAM" id="SSF55347">
    <property type="entry name" value="Glyceraldehyde-3-phosphate dehydrogenase-like, C-terminal domain"/>
    <property type="match status" value="1"/>
</dbReference>
<sequence>MRKEMKSSRRKFIKNMAGTAAALTAGSISSSFTAKSYRRIIGANDTVHMAVIGCNGRGAGMAAIFAKQPLTDVLYMCDVEEKACQKGIDAVVKAGKQAPKGENDFRKMLLDKKVDAVYIATPDHWHAPASILSCAAGKHVYCEKPLSHNPREGELAVAAAAKYKRIFQVGTQRRSWKLLSEGIEQLHAGAIGKIYMVKCWYTNNRKSIGIGKQTAVMPGLDYDLWQGPAPRKPYQDNLIHYNWHWFWHWGTGEALNNGTHEIDVARWGLGLDFPLSVNSTGGRYFFTDDWQTPDTQLITYQCKEATVLWEGRSCSPYKVQDTDRGVLFYGTKGGMLTGHDGYTIFDEKGNVLKEIKSNAVVDGRNTASPNEGLDAVHIDNFLNAIRQSTPVNADVTKGFKSTLWVQLGNIAQRVGHTLHIDQQNGHILQDKDAMKLWGREYEPGWEPKV</sequence>
<proteinExistence type="predicted"/>
<dbReference type="Pfam" id="PF02894">
    <property type="entry name" value="GFO_IDH_MocA_C"/>
    <property type="match status" value="1"/>
</dbReference>
<dbReference type="InterPro" id="IPR004104">
    <property type="entry name" value="Gfo/Idh/MocA-like_OxRdtase_C"/>
</dbReference>
<dbReference type="InterPro" id="IPR000683">
    <property type="entry name" value="Gfo/Idh/MocA-like_OxRdtase_N"/>
</dbReference>
<dbReference type="InterPro" id="IPR050463">
    <property type="entry name" value="Gfo/Idh/MocA_oxidrdct_glycsds"/>
</dbReference>
<dbReference type="PANTHER" id="PTHR43818:SF5">
    <property type="entry name" value="OXIDOREDUCTASE FAMILY PROTEIN"/>
    <property type="match status" value="1"/>
</dbReference>
<keyword evidence="4" id="KW-1185">Reference proteome</keyword>
<evidence type="ECO:0000259" key="1">
    <source>
        <dbReference type="Pfam" id="PF01408"/>
    </source>
</evidence>
<dbReference type="InterPro" id="IPR036291">
    <property type="entry name" value="NAD(P)-bd_dom_sf"/>
</dbReference>
<protein>
    <submittedName>
        <fullName evidence="3">Gfo/Idh/MocA family oxidoreductase</fullName>
    </submittedName>
</protein>
<evidence type="ECO:0000259" key="2">
    <source>
        <dbReference type="Pfam" id="PF02894"/>
    </source>
</evidence>
<reference evidence="3 4" key="1">
    <citation type="submission" date="2021-03" db="EMBL/GenBank/DDBJ databases">
        <title>Assistant Professor.</title>
        <authorList>
            <person name="Huq M.A."/>
        </authorList>
    </citation>
    <scope>NUCLEOTIDE SEQUENCE [LARGE SCALE GENOMIC DNA]</scope>
    <source>
        <strain evidence="3 4">MAH-29</strain>
    </source>
</reference>
<dbReference type="Proteomes" id="UP000677244">
    <property type="component" value="Unassembled WGS sequence"/>
</dbReference>
<dbReference type="InterPro" id="IPR006311">
    <property type="entry name" value="TAT_signal"/>
</dbReference>
<accession>A0ABS3Z3T2</accession>
<dbReference type="Gene3D" id="3.30.360.10">
    <property type="entry name" value="Dihydrodipicolinate Reductase, domain 2"/>
    <property type="match status" value="1"/>
</dbReference>
<gene>
    <name evidence="3" type="ORF">J7I42_31330</name>
</gene>
<dbReference type="PROSITE" id="PS51318">
    <property type="entry name" value="TAT"/>
    <property type="match status" value="1"/>
</dbReference>
<dbReference type="EMBL" id="JAGHKO010000017">
    <property type="protein sequence ID" value="MBO9204824.1"/>
    <property type="molecule type" value="Genomic_DNA"/>
</dbReference>
<organism evidence="3 4">
    <name type="scientific">Niastella soli</name>
    <dbReference type="NCBI Taxonomy" id="2821487"/>
    <lineage>
        <taxon>Bacteria</taxon>
        <taxon>Pseudomonadati</taxon>
        <taxon>Bacteroidota</taxon>
        <taxon>Chitinophagia</taxon>
        <taxon>Chitinophagales</taxon>
        <taxon>Chitinophagaceae</taxon>
        <taxon>Niastella</taxon>
    </lineage>
</organism>
<evidence type="ECO:0000313" key="4">
    <source>
        <dbReference type="Proteomes" id="UP000677244"/>
    </source>
</evidence>
<evidence type="ECO:0000313" key="3">
    <source>
        <dbReference type="EMBL" id="MBO9204824.1"/>
    </source>
</evidence>